<dbReference type="EMBL" id="CM018041">
    <property type="protein sequence ID" value="KAA8534045.1"/>
    <property type="molecule type" value="Genomic_DNA"/>
</dbReference>
<dbReference type="Pfam" id="PF00847">
    <property type="entry name" value="AP2"/>
    <property type="match status" value="1"/>
</dbReference>
<feature type="region of interest" description="Disordered" evidence="8">
    <location>
        <begin position="57"/>
        <end position="101"/>
    </location>
</feature>
<dbReference type="GO" id="GO:0005634">
    <property type="term" value="C:nucleus"/>
    <property type="evidence" value="ECO:0007669"/>
    <property type="project" value="UniProtKB-SubCell"/>
</dbReference>
<feature type="compositionally biased region" description="Low complexity" evidence="8">
    <location>
        <begin position="57"/>
        <end position="69"/>
    </location>
</feature>
<dbReference type="Proteomes" id="UP000325577">
    <property type="component" value="Linkage Group LG18"/>
</dbReference>
<keyword evidence="6" id="KW-0539">Nucleus</keyword>
<dbReference type="GO" id="GO:0003700">
    <property type="term" value="F:DNA-binding transcription factor activity"/>
    <property type="evidence" value="ECO:0007669"/>
    <property type="project" value="InterPro"/>
</dbReference>
<reference evidence="10 11" key="1">
    <citation type="submission" date="2019-09" db="EMBL/GenBank/DDBJ databases">
        <title>A chromosome-level genome assembly of the Chinese tupelo Nyssa sinensis.</title>
        <authorList>
            <person name="Yang X."/>
            <person name="Kang M."/>
            <person name="Yang Y."/>
            <person name="Xiong H."/>
            <person name="Wang M."/>
            <person name="Zhang Z."/>
            <person name="Wang Z."/>
            <person name="Wu H."/>
            <person name="Ma T."/>
            <person name="Liu J."/>
            <person name="Xi Z."/>
        </authorList>
    </citation>
    <scope>NUCLEOTIDE SEQUENCE [LARGE SCALE GENOMIC DNA]</scope>
    <source>
        <strain evidence="10">J267</strain>
        <tissue evidence="10">Leaf</tissue>
    </source>
</reference>
<keyword evidence="5" id="KW-0804">Transcription</keyword>
<dbReference type="GO" id="GO:0045893">
    <property type="term" value="P:positive regulation of DNA-templated transcription"/>
    <property type="evidence" value="ECO:0007669"/>
    <property type="project" value="TreeGrafter"/>
</dbReference>
<name>A0A5J5ASH8_9ASTE</name>
<evidence type="ECO:0000313" key="11">
    <source>
        <dbReference type="Proteomes" id="UP000325577"/>
    </source>
</evidence>
<dbReference type="PROSITE" id="PS51032">
    <property type="entry name" value="AP2_ERF"/>
    <property type="match status" value="1"/>
</dbReference>
<feature type="domain" description="AP2/ERF" evidence="9">
    <location>
        <begin position="101"/>
        <end position="158"/>
    </location>
</feature>
<dbReference type="PANTHER" id="PTHR31241">
    <property type="entry name" value="DEHYDRATION-RESPONSIVE ELEMENT-BINDING PROTEIN 2C"/>
    <property type="match status" value="1"/>
</dbReference>
<evidence type="ECO:0000259" key="9">
    <source>
        <dbReference type="PROSITE" id="PS51032"/>
    </source>
</evidence>
<organism evidence="10 11">
    <name type="scientific">Nyssa sinensis</name>
    <dbReference type="NCBI Taxonomy" id="561372"/>
    <lineage>
        <taxon>Eukaryota</taxon>
        <taxon>Viridiplantae</taxon>
        <taxon>Streptophyta</taxon>
        <taxon>Embryophyta</taxon>
        <taxon>Tracheophyta</taxon>
        <taxon>Spermatophyta</taxon>
        <taxon>Magnoliopsida</taxon>
        <taxon>eudicotyledons</taxon>
        <taxon>Gunneridae</taxon>
        <taxon>Pentapetalae</taxon>
        <taxon>asterids</taxon>
        <taxon>Cornales</taxon>
        <taxon>Nyssaceae</taxon>
        <taxon>Nyssa</taxon>
    </lineage>
</organism>
<gene>
    <name evidence="10" type="ORF">F0562_031562</name>
</gene>
<dbReference type="SMART" id="SM00380">
    <property type="entry name" value="AP2"/>
    <property type="match status" value="1"/>
</dbReference>
<keyword evidence="11" id="KW-1185">Reference proteome</keyword>
<evidence type="ECO:0000256" key="2">
    <source>
        <dbReference type="ARBA" id="ARBA00022821"/>
    </source>
</evidence>
<sequence>MCYQFPRLTVCGGNRTRWSPSFFLGYSVVKIAETMASAGHNRPTQDTNSNTATTFTTTNPISSFPSTTNEDPTTATAIASDNTTNSRKCKSKGGPDNSKFRFRGVRQRSWGKWVAEIREPRKRTRRWLGTFATAEDAARAYDRAAIVLHGSRAQLNLQPSGTGASSSQSTSRGGSSSSSSTQTLRPLLPRPSGFGLTYTSSTSLSQPSAAASLTVGYIPHGLYPNVHTQYPNIGQNPQQLVHGHHQQYVPSDVNLESGPTTATTYNPNPRYQQYSHRLSAEYDEINSLEGSIGSSLSMSYQTVVAPVVSDPTVTGGPGSPGLWPLTNVDEYPPTSIWDYGDPFSFDF</sequence>
<keyword evidence="3" id="KW-0805">Transcription regulation</keyword>
<dbReference type="CDD" id="cd00018">
    <property type="entry name" value="AP2"/>
    <property type="match status" value="1"/>
</dbReference>
<evidence type="ECO:0000256" key="8">
    <source>
        <dbReference type="SAM" id="MobiDB-lite"/>
    </source>
</evidence>
<proteinExistence type="inferred from homology"/>
<dbReference type="PRINTS" id="PR00367">
    <property type="entry name" value="ETHRSPELEMNT"/>
</dbReference>
<dbReference type="FunFam" id="3.30.730.10:FF:000001">
    <property type="entry name" value="Ethylene-responsive transcription factor 2"/>
    <property type="match status" value="1"/>
</dbReference>
<feature type="compositionally biased region" description="Low complexity" evidence="8">
    <location>
        <begin position="160"/>
        <end position="183"/>
    </location>
</feature>
<dbReference type="GO" id="GO:0006952">
    <property type="term" value="P:defense response"/>
    <property type="evidence" value="ECO:0007669"/>
    <property type="project" value="UniProtKB-KW"/>
</dbReference>
<feature type="compositionally biased region" description="Polar residues" evidence="8">
    <location>
        <begin position="70"/>
        <end position="86"/>
    </location>
</feature>
<evidence type="ECO:0000256" key="5">
    <source>
        <dbReference type="ARBA" id="ARBA00023163"/>
    </source>
</evidence>
<comment type="subcellular location">
    <subcellularLocation>
        <location evidence="1">Nucleus</location>
    </subcellularLocation>
</comment>
<keyword evidence="2" id="KW-0611">Plant defense</keyword>
<accession>A0A5J5ASH8</accession>
<evidence type="ECO:0000256" key="3">
    <source>
        <dbReference type="ARBA" id="ARBA00023015"/>
    </source>
</evidence>
<dbReference type="AlphaFoldDB" id="A0A5J5ASH8"/>
<dbReference type="GO" id="GO:0000976">
    <property type="term" value="F:transcription cis-regulatory region binding"/>
    <property type="evidence" value="ECO:0007669"/>
    <property type="project" value="TreeGrafter"/>
</dbReference>
<dbReference type="PANTHER" id="PTHR31241:SF24">
    <property type="entry name" value="ETHYLENE-RESPONSIVE TRANSCRIPTION FACTOR ABI4"/>
    <property type="match status" value="1"/>
</dbReference>
<dbReference type="InterPro" id="IPR016177">
    <property type="entry name" value="DNA-bd_dom_sf"/>
</dbReference>
<evidence type="ECO:0000256" key="7">
    <source>
        <dbReference type="ARBA" id="ARBA00024343"/>
    </source>
</evidence>
<dbReference type="InterPro" id="IPR001471">
    <property type="entry name" value="AP2/ERF_dom"/>
</dbReference>
<dbReference type="InterPro" id="IPR036955">
    <property type="entry name" value="AP2/ERF_dom_sf"/>
</dbReference>
<feature type="region of interest" description="Disordered" evidence="8">
    <location>
        <begin position="156"/>
        <end position="192"/>
    </location>
</feature>
<evidence type="ECO:0000313" key="10">
    <source>
        <dbReference type="EMBL" id="KAA8534045.1"/>
    </source>
</evidence>
<dbReference type="Gene3D" id="3.30.730.10">
    <property type="entry name" value="AP2/ERF domain"/>
    <property type="match status" value="1"/>
</dbReference>
<protein>
    <recommendedName>
        <fullName evidence="9">AP2/ERF domain-containing protein</fullName>
    </recommendedName>
</protein>
<comment type="similarity">
    <text evidence="7">Belongs to the AP2/ERF transcription factor family. ERF subfamily.</text>
</comment>
<evidence type="ECO:0000256" key="6">
    <source>
        <dbReference type="ARBA" id="ARBA00023242"/>
    </source>
</evidence>
<keyword evidence="4" id="KW-0238">DNA-binding</keyword>
<dbReference type="SUPFAM" id="SSF54171">
    <property type="entry name" value="DNA-binding domain"/>
    <property type="match status" value="1"/>
</dbReference>
<evidence type="ECO:0000256" key="4">
    <source>
        <dbReference type="ARBA" id="ARBA00023125"/>
    </source>
</evidence>
<dbReference type="OrthoDB" id="1938645at2759"/>
<evidence type="ECO:0000256" key="1">
    <source>
        <dbReference type="ARBA" id="ARBA00004123"/>
    </source>
</evidence>